<reference evidence="1" key="1">
    <citation type="submission" date="2022-06" db="EMBL/GenBank/DDBJ databases">
        <title>Complete genome sequence and characterization of Cupriavidus gilardii QJ1 isolated from contaminating cells.</title>
        <authorList>
            <person name="Qi J."/>
        </authorList>
    </citation>
    <scope>NUCLEOTIDE SEQUENCE</scope>
    <source>
        <strain evidence="1">QJ1</strain>
    </source>
</reference>
<dbReference type="RefSeq" id="WP_252253445.1">
    <property type="nucleotide sequence ID" value="NZ_CP098736.1"/>
</dbReference>
<proteinExistence type="predicted"/>
<dbReference type="EMBL" id="CP098736">
    <property type="protein sequence ID" value="USE80641.1"/>
    <property type="molecule type" value="Genomic_DNA"/>
</dbReference>
<evidence type="ECO:0000313" key="1">
    <source>
        <dbReference type="EMBL" id="USE80641.1"/>
    </source>
</evidence>
<protein>
    <recommendedName>
        <fullName evidence="3">F-box domain-containing protein</fullName>
    </recommendedName>
</protein>
<evidence type="ECO:0000313" key="2">
    <source>
        <dbReference type="Proteomes" id="UP001056648"/>
    </source>
</evidence>
<name>A0ABY4VTP8_9BURK</name>
<keyword evidence="2" id="KW-1185">Reference proteome</keyword>
<gene>
    <name evidence="1" type="ORF">NDR89_12850</name>
</gene>
<accession>A0ABY4VTP8</accession>
<organism evidence="1 2">
    <name type="scientific">Cupriavidus gilardii</name>
    <dbReference type="NCBI Taxonomy" id="82541"/>
    <lineage>
        <taxon>Bacteria</taxon>
        <taxon>Pseudomonadati</taxon>
        <taxon>Pseudomonadota</taxon>
        <taxon>Betaproteobacteria</taxon>
        <taxon>Burkholderiales</taxon>
        <taxon>Burkholderiaceae</taxon>
        <taxon>Cupriavidus</taxon>
    </lineage>
</organism>
<evidence type="ECO:0008006" key="3">
    <source>
        <dbReference type="Google" id="ProtNLM"/>
    </source>
</evidence>
<sequence>MPLNPPVTGRAPSAPSFLPVADPTAFPAPHPASTGALAIALPPGQPASSASKATIDLVPCHVWQQVAGMLPPRTRANLARVSKSMLQSLRSTVHADRLLHHARRASTPSTIAPVLRACSPGTHALPDRHRDKRQCLALAQPPISMSSRAEILTTLARSVFRLPYTTTRGQHDTAQAVLGLPASVRARPLRQLLAAAGHRTRSEADSVRAVWDEYGVSPDDLMVSVMELPASQRGPSLCAYLRLCAVPMSEAALALWIDAGRALPLEPRVDLLLTLLERVRWRSGMPAIADRHLQLLQANGELVDARQRPLSAQTALLLELVKTLECDRTNTTLGPGFQSATWPTVWNAVLDSTQALSVEDRAVVIKAMAWVANEWAPPGTADRLRAAADGLLPTDREAVAAVLRYVEGGGPSPAGPPAAISEFMAFVKAILNTTRDDAVILERYAGLPEDVQLAAQDSARVTAYRCDRNLVVWGPLAGAMLAHTTNARRHAGSLDAGLAKAWRSMMVEMREPPPEWSRMWRDIIAAALSRVEPTLRAEVLDALAVKFRKIDERAWLLQHTRTLPSTLQAQVLCRLAMFDLRKWSGDRKGVQLAAKPLLEQLIAATAALPRQYQGLPLLALCELRAQPTRHAALRDVWKRFDAIRWAAPPEDRRFD</sequence>
<dbReference type="Proteomes" id="UP001056648">
    <property type="component" value="Chromosome 2"/>
</dbReference>